<dbReference type="PROSITE" id="PS50089">
    <property type="entry name" value="ZF_RING_2"/>
    <property type="match status" value="1"/>
</dbReference>
<proteinExistence type="inferred from homology"/>
<dbReference type="EC" id="2.3.2.31" evidence="5"/>
<dbReference type="Pfam" id="PF01485">
    <property type="entry name" value="IBR"/>
    <property type="match status" value="1"/>
</dbReference>
<evidence type="ECO:0000256" key="10">
    <source>
        <dbReference type="ARBA" id="ARBA00022786"/>
    </source>
</evidence>
<keyword evidence="9 12" id="KW-0863">Zinc-finger</keyword>
<dbReference type="PROSITE" id="PS51873">
    <property type="entry name" value="TRIAD"/>
    <property type="match status" value="1"/>
</dbReference>
<comment type="caution">
    <text evidence="16">The sequence shown here is derived from an EMBL/GenBank/DDBJ whole genome shotgun (WGS) entry which is preliminary data.</text>
</comment>
<name>A0A8T0V3R8_PANVG</name>
<dbReference type="Pfam" id="PF00097">
    <property type="entry name" value="zf-C3HC4"/>
    <property type="match status" value="1"/>
</dbReference>
<feature type="region of interest" description="Disordered" evidence="13">
    <location>
        <begin position="85"/>
        <end position="132"/>
    </location>
</feature>
<dbReference type="GO" id="GO:0008270">
    <property type="term" value="F:zinc ion binding"/>
    <property type="evidence" value="ECO:0007669"/>
    <property type="project" value="UniProtKB-KW"/>
</dbReference>
<evidence type="ECO:0000256" key="2">
    <source>
        <dbReference type="ARBA" id="ARBA00001947"/>
    </source>
</evidence>
<dbReference type="CDD" id="cd22582">
    <property type="entry name" value="BRcat_RBR_unk"/>
    <property type="match status" value="1"/>
</dbReference>
<evidence type="ECO:0000313" key="16">
    <source>
        <dbReference type="EMBL" id="KAG2629860.1"/>
    </source>
</evidence>
<dbReference type="SUPFAM" id="SSF57850">
    <property type="entry name" value="RING/U-box"/>
    <property type="match status" value="3"/>
</dbReference>
<dbReference type="PANTHER" id="PTHR11685">
    <property type="entry name" value="RBR FAMILY RING FINGER AND IBR DOMAIN-CONTAINING"/>
    <property type="match status" value="1"/>
</dbReference>
<dbReference type="SMART" id="SM00647">
    <property type="entry name" value="IBR"/>
    <property type="match status" value="1"/>
</dbReference>
<gene>
    <name evidence="16" type="ORF">PVAP13_3KG507702</name>
</gene>
<feature type="domain" description="RING-type" evidence="15">
    <location>
        <begin position="138"/>
        <end position="353"/>
    </location>
</feature>
<evidence type="ECO:0000256" key="8">
    <source>
        <dbReference type="ARBA" id="ARBA00022737"/>
    </source>
</evidence>
<evidence type="ECO:0000313" key="17">
    <source>
        <dbReference type="Proteomes" id="UP000823388"/>
    </source>
</evidence>
<dbReference type="Gene3D" id="1.20.120.1750">
    <property type="match status" value="1"/>
</dbReference>
<evidence type="ECO:0000256" key="6">
    <source>
        <dbReference type="ARBA" id="ARBA00022679"/>
    </source>
</evidence>
<evidence type="ECO:0000256" key="3">
    <source>
        <dbReference type="ARBA" id="ARBA00003976"/>
    </source>
</evidence>
<protein>
    <recommendedName>
        <fullName evidence="5">RBR-type E3 ubiquitin transferase</fullName>
        <ecNumber evidence="5">2.3.2.31</ecNumber>
    </recommendedName>
</protein>
<dbReference type="Proteomes" id="UP000823388">
    <property type="component" value="Chromosome 3K"/>
</dbReference>
<comment type="catalytic activity">
    <reaction evidence="1">
        <text>[E2 ubiquitin-conjugating enzyme]-S-ubiquitinyl-L-cysteine + [acceptor protein]-L-lysine = [E2 ubiquitin-conjugating enzyme]-L-cysteine + [acceptor protein]-N(6)-ubiquitinyl-L-lysine.</text>
        <dbReference type="EC" id="2.3.2.31"/>
    </reaction>
</comment>
<comment type="cofactor">
    <cofactor evidence="2">
        <name>Zn(2+)</name>
        <dbReference type="ChEBI" id="CHEBI:29105"/>
    </cofactor>
</comment>
<keyword evidence="17" id="KW-1185">Reference proteome</keyword>
<feature type="compositionally biased region" description="Low complexity" evidence="13">
    <location>
        <begin position="100"/>
        <end position="112"/>
    </location>
</feature>
<dbReference type="AlphaFoldDB" id="A0A8T0V3R8"/>
<evidence type="ECO:0000256" key="7">
    <source>
        <dbReference type="ARBA" id="ARBA00022723"/>
    </source>
</evidence>
<evidence type="ECO:0000256" key="11">
    <source>
        <dbReference type="ARBA" id="ARBA00022833"/>
    </source>
</evidence>
<feature type="compositionally biased region" description="Polar residues" evidence="13">
    <location>
        <begin position="122"/>
        <end position="132"/>
    </location>
</feature>
<dbReference type="Gene3D" id="3.30.40.10">
    <property type="entry name" value="Zinc/RING finger domain, C3HC4 (zinc finger)"/>
    <property type="match status" value="1"/>
</dbReference>
<dbReference type="InterPro" id="IPR018957">
    <property type="entry name" value="Znf_C3HC4_RING-type"/>
</dbReference>
<dbReference type="FunFam" id="3.30.40.10:FF:000230">
    <property type="entry name" value="RBR-type E3 ubiquitin transferase"/>
    <property type="match status" value="1"/>
</dbReference>
<evidence type="ECO:0000256" key="4">
    <source>
        <dbReference type="ARBA" id="ARBA00005884"/>
    </source>
</evidence>
<sequence>MVICARLYADRCSEQTFVGTTKKMIRLPKTKHHRSSCNRTPPMEMEASAAAKIDLNFPICISSDDEEDGPIYISSDDEEVIEIQDPINPPSSRAPITTTSALASGSSSPLAAADRKGKRKLSSQGGEPSTPTTSSYWDEFYCAICMESVPGALKFIVSPCRHAFCLSCTVQYIAAKVGENVVHVRCPDPSCRDGAVELEDCRGLIPSDLFGKWDLALCESAAVLGEKKVYCPFRDCSAPLLASEGMTGEGSIAEADCPHCRRLFCARCMVPWHDGVGCEEFQELGEHERSREDVMLRWLAGAKRWQRCPHCRMYVERSQGCPFMRCRCGCCFCYTCGSLMCKQLHYCTRCNRG</sequence>
<dbReference type="InterPro" id="IPR013083">
    <property type="entry name" value="Znf_RING/FYVE/PHD"/>
</dbReference>
<dbReference type="EMBL" id="CM029041">
    <property type="protein sequence ID" value="KAG2629860.1"/>
    <property type="molecule type" value="Genomic_DNA"/>
</dbReference>
<dbReference type="InterPro" id="IPR001841">
    <property type="entry name" value="Znf_RING"/>
</dbReference>
<keyword evidence="11" id="KW-0862">Zinc</keyword>
<evidence type="ECO:0000256" key="1">
    <source>
        <dbReference type="ARBA" id="ARBA00001798"/>
    </source>
</evidence>
<dbReference type="InterPro" id="IPR044066">
    <property type="entry name" value="TRIAD_supradom"/>
</dbReference>
<evidence type="ECO:0000256" key="13">
    <source>
        <dbReference type="SAM" id="MobiDB-lite"/>
    </source>
</evidence>
<reference evidence="16 17" key="1">
    <citation type="submission" date="2020-05" db="EMBL/GenBank/DDBJ databases">
        <title>WGS assembly of Panicum virgatum.</title>
        <authorList>
            <person name="Lovell J.T."/>
            <person name="Jenkins J."/>
            <person name="Shu S."/>
            <person name="Juenger T.E."/>
            <person name="Schmutz J."/>
        </authorList>
    </citation>
    <scope>NUCLEOTIDE SEQUENCE [LARGE SCALE GENOMIC DNA]</scope>
    <source>
        <strain evidence="17">cv. AP13</strain>
    </source>
</reference>
<keyword evidence="7" id="KW-0479">Metal-binding</keyword>
<evidence type="ECO:0000259" key="15">
    <source>
        <dbReference type="PROSITE" id="PS51873"/>
    </source>
</evidence>
<dbReference type="InterPro" id="IPR002867">
    <property type="entry name" value="IBR_dom"/>
</dbReference>
<evidence type="ECO:0000256" key="12">
    <source>
        <dbReference type="PROSITE-ProRule" id="PRU00175"/>
    </source>
</evidence>
<organism evidence="16 17">
    <name type="scientific">Panicum virgatum</name>
    <name type="common">Blackwell switchgrass</name>
    <dbReference type="NCBI Taxonomy" id="38727"/>
    <lineage>
        <taxon>Eukaryota</taxon>
        <taxon>Viridiplantae</taxon>
        <taxon>Streptophyta</taxon>
        <taxon>Embryophyta</taxon>
        <taxon>Tracheophyta</taxon>
        <taxon>Spermatophyta</taxon>
        <taxon>Magnoliopsida</taxon>
        <taxon>Liliopsida</taxon>
        <taxon>Poales</taxon>
        <taxon>Poaceae</taxon>
        <taxon>PACMAD clade</taxon>
        <taxon>Panicoideae</taxon>
        <taxon>Panicodae</taxon>
        <taxon>Paniceae</taxon>
        <taxon>Panicinae</taxon>
        <taxon>Panicum</taxon>
        <taxon>Panicum sect. Hiantes</taxon>
    </lineage>
</organism>
<evidence type="ECO:0000259" key="14">
    <source>
        <dbReference type="PROSITE" id="PS50089"/>
    </source>
</evidence>
<feature type="domain" description="RING-type" evidence="14">
    <location>
        <begin position="142"/>
        <end position="187"/>
    </location>
</feature>
<feature type="compositionally biased region" description="Polar residues" evidence="13">
    <location>
        <begin position="90"/>
        <end position="99"/>
    </location>
</feature>
<comment type="function">
    <text evidence="3">Might act as an E3 ubiquitin-protein ligase, or as part of E3 complex, which accepts ubiquitin from specific E2 ubiquitin-conjugating enzymes and then transfers it to substrates.</text>
</comment>
<comment type="similarity">
    <text evidence="4">Belongs to the RBR family. Ariadne subfamily.</text>
</comment>
<dbReference type="GO" id="GO:0061630">
    <property type="term" value="F:ubiquitin protein ligase activity"/>
    <property type="evidence" value="ECO:0007669"/>
    <property type="project" value="UniProtKB-EC"/>
</dbReference>
<keyword evidence="10" id="KW-0833">Ubl conjugation pathway</keyword>
<accession>A0A8T0V3R8</accession>
<dbReference type="OrthoDB" id="611966at2759"/>
<evidence type="ECO:0000256" key="5">
    <source>
        <dbReference type="ARBA" id="ARBA00012251"/>
    </source>
</evidence>
<keyword evidence="6" id="KW-0808">Transferase</keyword>
<dbReference type="CDD" id="cd22584">
    <property type="entry name" value="Rcat_RBR_unk"/>
    <property type="match status" value="1"/>
</dbReference>
<dbReference type="InterPro" id="IPR031127">
    <property type="entry name" value="E3_UB_ligase_RBR"/>
</dbReference>
<dbReference type="GO" id="GO:0016567">
    <property type="term" value="P:protein ubiquitination"/>
    <property type="evidence" value="ECO:0007669"/>
    <property type="project" value="InterPro"/>
</dbReference>
<evidence type="ECO:0000256" key="9">
    <source>
        <dbReference type="ARBA" id="ARBA00022771"/>
    </source>
</evidence>
<keyword evidence="8" id="KW-0677">Repeat</keyword>